<proteinExistence type="inferred from homology"/>
<keyword evidence="6 16" id="KW-0418">Kinase</keyword>
<dbReference type="SMART" id="SM00388">
    <property type="entry name" value="HisKA"/>
    <property type="match status" value="1"/>
</dbReference>
<comment type="catalytic activity">
    <reaction evidence="1">
        <text>ATP + protein L-histidine = ADP + protein N-phospho-L-histidine.</text>
        <dbReference type="EC" id="2.7.13.3"/>
    </reaction>
</comment>
<dbReference type="InterPro" id="IPR004358">
    <property type="entry name" value="Sig_transdc_His_kin-like_C"/>
</dbReference>
<evidence type="ECO:0000256" key="5">
    <source>
        <dbReference type="ARBA" id="ARBA00022553"/>
    </source>
</evidence>
<keyword evidence="17" id="KW-1185">Reference proteome</keyword>
<dbReference type="FunFam" id="3.30.565.10:FF:000010">
    <property type="entry name" value="Sensor histidine kinase RcsC"/>
    <property type="match status" value="1"/>
</dbReference>
<evidence type="ECO:0000259" key="15">
    <source>
        <dbReference type="PROSITE" id="PS50894"/>
    </source>
</evidence>
<feature type="modified residue" description="4-aspartylphosphate" evidence="10">
    <location>
        <position position="594"/>
    </location>
</feature>
<keyword evidence="7" id="KW-0902">Two-component regulatory system</keyword>
<feature type="transmembrane region" description="Helical" evidence="12">
    <location>
        <begin position="39"/>
        <end position="58"/>
    </location>
</feature>
<evidence type="ECO:0000256" key="8">
    <source>
        <dbReference type="ARBA" id="ARBA00074306"/>
    </source>
</evidence>
<comment type="subcellular location">
    <subcellularLocation>
        <location evidence="2">Cell membrane</location>
    </subcellularLocation>
</comment>
<dbReference type="GO" id="GO:0005886">
    <property type="term" value="C:plasma membrane"/>
    <property type="evidence" value="ECO:0007669"/>
    <property type="project" value="UniProtKB-SubCell"/>
</dbReference>
<dbReference type="Gene3D" id="1.10.287.130">
    <property type="match status" value="1"/>
</dbReference>
<dbReference type="InterPro" id="IPR011006">
    <property type="entry name" value="CheY-like_superfamily"/>
</dbReference>
<evidence type="ECO:0000313" key="17">
    <source>
        <dbReference type="Proteomes" id="UP000264006"/>
    </source>
</evidence>
<protein>
    <recommendedName>
        <fullName evidence="8">Circadian input-output histidine kinase CikA</fullName>
        <ecNumber evidence="4">2.7.13.3</ecNumber>
    </recommendedName>
</protein>
<feature type="modified residue" description="Phosphohistidine" evidence="9">
    <location>
        <position position="736"/>
    </location>
</feature>
<dbReference type="Pfam" id="PF02518">
    <property type="entry name" value="HATPase_c"/>
    <property type="match status" value="1"/>
</dbReference>
<dbReference type="OrthoDB" id="9810730at2"/>
<dbReference type="InterPro" id="IPR036097">
    <property type="entry name" value="HisK_dim/P_sf"/>
</dbReference>
<dbReference type="InterPro" id="IPR036890">
    <property type="entry name" value="HATPase_C_sf"/>
</dbReference>
<dbReference type="Gene3D" id="3.30.565.10">
    <property type="entry name" value="Histidine kinase-like ATPase, C-terminal domain"/>
    <property type="match status" value="1"/>
</dbReference>
<keyword evidence="6 16" id="KW-0808">Transferase</keyword>
<evidence type="ECO:0000256" key="9">
    <source>
        <dbReference type="PROSITE-ProRule" id="PRU00110"/>
    </source>
</evidence>
<dbReference type="Gene3D" id="3.40.50.2300">
    <property type="match status" value="1"/>
</dbReference>
<reference evidence="16 17" key="1">
    <citation type="submission" date="2018-09" db="EMBL/GenBank/DDBJ databases">
        <title>Complete genome sequence of Euzebya sp. DY32-46 isolated from seawater of Pacific Ocean.</title>
        <authorList>
            <person name="Xu L."/>
            <person name="Wu Y.-H."/>
            <person name="Xu X.-W."/>
        </authorList>
    </citation>
    <scope>NUCLEOTIDE SEQUENCE [LARGE SCALE GENOMIC DNA]</scope>
    <source>
        <strain evidence="16 17">DY32-46</strain>
    </source>
</reference>
<evidence type="ECO:0000256" key="6">
    <source>
        <dbReference type="ARBA" id="ARBA00022777"/>
    </source>
</evidence>
<name>A0A346Y0Y8_9ACTN</name>
<feature type="domain" description="Histidine kinase" evidence="13">
    <location>
        <begin position="300"/>
        <end position="520"/>
    </location>
</feature>
<dbReference type="InterPro" id="IPR008207">
    <property type="entry name" value="Sig_transdc_His_kin_Hpt_dom"/>
</dbReference>
<feature type="compositionally biased region" description="Basic and acidic residues" evidence="11">
    <location>
        <begin position="9"/>
        <end position="21"/>
    </location>
</feature>
<evidence type="ECO:0000256" key="10">
    <source>
        <dbReference type="PROSITE-ProRule" id="PRU00169"/>
    </source>
</evidence>
<evidence type="ECO:0000256" key="3">
    <source>
        <dbReference type="ARBA" id="ARBA00006402"/>
    </source>
</evidence>
<keyword evidence="12" id="KW-0472">Membrane</keyword>
<evidence type="ECO:0000256" key="11">
    <source>
        <dbReference type="SAM" id="MobiDB-lite"/>
    </source>
</evidence>
<dbReference type="InterPro" id="IPR005467">
    <property type="entry name" value="His_kinase_dom"/>
</dbReference>
<evidence type="ECO:0000259" key="14">
    <source>
        <dbReference type="PROSITE" id="PS50110"/>
    </source>
</evidence>
<sequence>MPDNQSGSESKDRIDEGGRRLDRRRTSSRWDDLSITRKVAAVVTIPLVLLLLTFAVLVSSAAAHRSHAVLDAQLATMGEGAYHLFLGLAEAGHAAHDVAHGGDIVAAEAIRAEGLDRAREGLDRLDGIDRTLTDRLRHHVVRQLAEAVLSSLALVEPPLTVDGPPVTPLPPSHETVSRVLQQQIELQLGDGWDRLQDSRADGDRDEQALRWLTAVLLLGAALVLLAVRTLGGRFADRVVRLQDDAGLLANGAALEVLEEDWPDDELGRCAAAVHRASRLLARRADQATAASRATTAFLANVSHEMRTPMNGVLGMTALLNVSELDAEQRQHVGIIRSSAESMLELLNELLDATKVQAGTFGIREEVHNPGEVIGEAVDLFEGMAADKSIDLSLHLEPDLPELVLGDPQRLRQIVLNLVGNAVKFTDGGRVLVSAGVRPADDGRTLSVAVFDTGGGIPADMVDVIFDSFVQAHDDDSALATGTGLGLSIAKKLVERMGGTIGVRSSVGVGSCFWFVLPFREVTNQPSPAVPAEGDLALEVADTPLRLLVADDNEINRRVARGLLGALGHEVLLVGDGREAVEMVRSVPVDAVFMDAQMPIMDGLEATAAIRALPGPESATPIIAMTASALDADRDRFLAGGMDDCAFKPLVWDDLRAVLERAVISRPDATTPEDDHHEPGQDPLDQRILHGLVLLHRSGQRLDELLDGFELRARERLREITAAAARGDAHTVALAAHSLRGSSGNLAAARLAAMAERLELSAEEGDLDVVEVLVRSMREELVLVMHLLRATFGVPTGVG</sequence>
<dbReference type="CDD" id="cd00082">
    <property type="entry name" value="HisKA"/>
    <property type="match status" value="1"/>
</dbReference>
<dbReference type="SUPFAM" id="SSF55874">
    <property type="entry name" value="ATPase domain of HSP90 chaperone/DNA topoisomerase II/histidine kinase"/>
    <property type="match status" value="1"/>
</dbReference>
<dbReference type="Gene3D" id="1.20.120.160">
    <property type="entry name" value="HPT domain"/>
    <property type="match status" value="1"/>
</dbReference>
<dbReference type="SUPFAM" id="SSF47384">
    <property type="entry name" value="Homodimeric domain of signal transducing histidine kinase"/>
    <property type="match status" value="1"/>
</dbReference>
<dbReference type="PRINTS" id="PR00344">
    <property type="entry name" value="BCTRLSENSOR"/>
</dbReference>
<dbReference type="CDD" id="cd16922">
    <property type="entry name" value="HATPase_EvgS-ArcB-TorS-like"/>
    <property type="match status" value="1"/>
</dbReference>
<dbReference type="PROSITE" id="PS50894">
    <property type="entry name" value="HPT"/>
    <property type="match status" value="1"/>
</dbReference>
<dbReference type="SUPFAM" id="SSF52172">
    <property type="entry name" value="CheY-like"/>
    <property type="match status" value="1"/>
</dbReference>
<dbReference type="GO" id="GO:0005524">
    <property type="term" value="F:ATP binding"/>
    <property type="evidence" value="ECO:0007669"/>
    <property type="project" value="UniProtKB-KW"/>
</dbReference>
<dbReference type="Proteomes" id="UP000264006">
    <property type="component" value="Chromosome"/>
</dbReference>
<dbReference type="SMART" id="SM00448">
    <property type="entry name" value="REC"/>
    <property type="match status" value="1"/>
</dbReference>
<dbReference type="CDD" id="cd17546">
    <property type="entry name" value="REC_hyHK_CKI1_RcsC-like"/>
    <property type="match status" value="1"/>
</dbReference>
<dbReference type="PANTHER" id="PTHR45339:SF5">
    <property type="entry name" value="HISTIDINE KINASE"/>
    <property type="match status" value="1"/>
</dbReference>
<dbReference type="PANTHER" id="PTHR45339">
    <property type="entry name" value="HYBRID SIGNAL TRANSDUCTION HISTIDINE KINASE J"/>
    <property type="match status" value="1"/>
</dbReference>
<comment type="similarity">
    <text evidence="3">In the N-terminal section; belongs to the phytochrome family.</text>
</comment>
<dbReference type="AlphaFoldDB" id="A0A346Y0Y8"/>
<dbReference type="InterPro" id="IPR036641">
    <property type="entry name" value="HPT_dom_sf"/>
</dbReference>
<dbReference type="InterPro" id="IPR003661">
    <property type="entry name" value="HisK_dim/P_dom"/>
</dbReference>
<evidence type="ECO:0000256" key="2">
    <source>
        <dbReference type="ARBA" id="ARBA00004236"/>
    </source>
</evidence>
<dbReference type="KEGG" id="euz:DVS28_a3460"/>
<dbReference type="Pfam" id="PF00072">
    <property type="entry name" value="Response_reg"/>
    <property type="match status" value="1"/>
</dbReference>
<feature type="domain" description="HPt" evidence="15">
    <location>
        <begin position="697"/>
        <end position="790"/>
    </location>
</feature>
<dbReference type="PROSITE" id="PS50110">
    <property type="entry name" value="RESPONSE_REGULATORY"/>
    <property type="match status" value="1"/>
</dbReference>
<keyword evidence="12" id="KW-0812">Transmembrane</keyword>
<dbReference type="Pfam" id="PF00512">
    <property type="entry name" value="HisKA"/>
    <property type="match status" value="1"/>
</dbReference>
<feature type="region of interest" description="Disordered" evidence="11">
    <location>
        <begin position="1"/>
        <end position="21"/>
    </location>
</feature>
<evidence type="ECO:0000256" key="7">
    <source>
        <dbReference type="ARBA" id="ARBA00023012"/>
    </source>
</evidence>
<feature type="domain" description="Response regulatory" evidence="14">
    <location>
        <begin position="545"/>
        <end position="662"/>
    </location>
</feature>
<evidence type="ECO:0000256" key="12">
    <source>
        <dbReference type="SAM" id="Phobius"/>
    </source>
</evidence>
<gene>
    <name evidence="16" type="ORF">DVS28_a3460</name>
</gene>
<dbReference type="SMART" id="SM00387">
    <property type="entry name" value="HATPase_c"/>
    <property type="match status" value="1"/>
</dbReference>
<dbReference type="InterPro" id="IPR001789">
    <property type="entry name" value="Sig_transdc_resp-reg_receiver"/>
</dbReference>
<evidence type="ECO:0000259" key="13">
    <source>
        <dbReference type="PROSITE" id="PS50109"/>
    </source>
</evidence>
<dbReference type="SUPFAM" id="SSF47226">
    <property type="entry name" value="Histidine-containing phosphotransfer domain, HPT domain"/>
    <property type="match status" value="1"/>
</dbReference>
<dbReference type="EMBL" id="CP031165">
    <property type="protein sequence ID" value="AXV08135.1"/>
    <property type="molecule type" value="Genomic_DNA"/>
</dbReference>
<keyword evidence="5 10" id="KW-0597">Phosphoprotein</keyword>
<evidence type="ECO:0000256" key="4">
    <source>
        <dbReference type="ARBA" id="ARBA00012438"/>
    </source>
</evidence>
<accession>A0A346Y0Y8</accession>
<organism evidence="16 17">
    <name type="scientific">Euzebya pacifica</name>
    <dbReference type="NCBI Taxonomy" id="1608957"/>
    <lineage>
        <taxon>Bacteria</taxon>
        <taxon>Bacillati</taxon>
        <taxon>Actinomycetota</taxon>
        <taxon>Nitriliruptoria</taxon>
        <taxon>Euzebyales</taxon>
    </lineage>
</organism>
<evidence type="ECO:0000256" key="1">
    <source>
        <dbReference type="ARBA" id="ARBA00000085"/>
    </source>
</evidence>
<evidence type="ECO:0000313" key="16">
    <source>
        <dbReference type="EMBL" id="AXV08135.1"/>
    </source>
</evidence>
<dbReference type="EC" id="2.7.13.3" evidence="4"/>
<dbReference type="Pfam" id="PF01627">
    <property type="entry name" value="Hpt"/>
    <property type="match status" value="1"/>
</dbReference>
<feature type="transmembrane region" description="Helical" evidence="12">
    <location>
        <begin position="208"/>
        <end position="227"/>
    </location>
</feature>
<dbReference type="GO" id="GO:0000155">
    <property type="term" value="F:phosphorelay sensor kinase activity"/>
    <property type="evidence" value="ECO:0007669"/>
    <property type="project" value="InterPro"/>
</dbReference>
<keyword evidence="12" id="KW-1133">Transmembrane helix</keyword>
<dbReference type="PROSITE" id="PS50109">
    <property type="entry name" value="HIS_KIN"/>
    <property type="match status" value="1"/>
</dbReference>
<dbReference type="InterPro" id="IPR003594">
    <property type="entry name" value="HATPase_dom"/>
</dbReference>